<feature type="transmembrane region" description="Helical" evidence="1">
    <location>
        <begin position="96"/>
        <end position="113"/>
    </location>
</feature>
<dbReference type="EMBL" id="CP018632">
    <property type="protein sequence ID" value="ASJ70574.1"/>
    <property type="molecule type" value="Genomic_DNA"/>
</dbReference>
<organism evidence="2 3">
    <name type="scientific">Granulosicoccus antarcticus IMCC3135</name>
    <dbReference type="NCBI Taxonomy" id="1192854"/>
    <lineage>
        <taxon>Bacteria</taxon>
        <taxon>Pseudomonadati</taxon>
        <taxon>Pseudomonadota</taxon>
        <taxon>Gammaproteobacteria</taxon>
        <taxon>Chromatiales</taxon>
        <taxon>Granulosicoccaceae</taxon>
        <taxon>Granulosicoccus</taxon>
    </lineage>
</organism>
<feature type="transmembrane region" description="Helical" evidence="1">
    <location>
        <begin position="20"/>
        <end position="39"/>
    </location>
</feature>
<name>A0A2Z2NTY3_9GAMM</name>
<dbReference type="Proteomes" id="UP000250079">
    <property type="component" value="Chromosome"/>
</dbReference>
<dbReference type="InterPro" id="IPR018678">
    <property type="entry name" value="DUF2160_TM"/>
</dbReference>
<dbReference type="AlphaFoldDB" id="A0A2Z2NTY3"/>
<accession>A0A2Z2NTY3</accession>
<keyword evidence="1" id="KW-0472">Membrane</keyword>
<keyword evidence="1" id="KW-0812">Transmembrane</keyword>
<evidence type="ECO:0000313" key="2">
    <source>
        <dbReference type="EMBL" id="ASJ70574.1"/>
    </source>
</evidence>
<dbReference type="Pfam" id="PF09928">
    <property type="entry name" value="DUF2160"/>
    <property type="match status" value="1"/>
</dbReference>
<evidence type="ECO:0000256" key="1">
    <source>
        <dbReference type="SAM" id="Phobius"/>
    </source>
</evidence>
<reference evidence="2 3" key="1">
    <citation type="submission" date="2016-12" db="EMBL/GenBank/DDBJ databases">
        <authorList>
            <person name="Song W.-J."/>
            <person name="Kurnit D.M."/>
        </authorList>
    </citation>
    <scope>NUCLEOTIDE SEQUENCE [LARGE SCALE GENOMIC DNA]</scope>
    <source>
        <strain evidence="2 3">IMCC3135</strain>
    </source>
</reference>
<dbReference type="KEGG" id="gai:IMCC3135_02300"/>
<dbReference type="RefSeq" id="WP_236994730.1">
    <property type="nucleotide sequence ID" value="NZ_CP018632.1"/>
</dbReference>
<gene>
    <name evidence="2" type="ORF">IMCC3135_02300</name>
</gene>
<feature type="transmembrane region" description="Helical" evidence="1">
    <location>
        <begin position="51"/>
        <end position="75"/>
    </location>
</feature>
<keyword evidence="1" id="KW-1133">Transmembrane helix</keyword>
<proteinExistence type="predicted"/>
<feature type="transmembrane region" description="Helical" evidence="1">
    <location>
        <begin position="119"/>
        <end position="135"/>
    </location>
</feature>
<evidence type="ECO:0000313" key="3">
    <source>
        <dbReference type="Proteomes" id="UP000250079"/>
    </source>
</evidence>
<sequence length="136" mass="14857">MSTTESNSEPARASAALRGMGMFVFLILLVAGAAALWFQSENGPNLAWMAWTNPTAIFFITILCLLLGMCIWEAFSPGGGPRMGILRFETTRGDRLFVSLLGSGFIHLAWLGFVGPELWKALVISVVYALLVFRLV</sequence>
<protein>
    <submittedName>
        <fullName evidence="2">Uncharacterized protein</fullName>
    </submittedName>
</protein>
<keyword evidence="3" id="KW-1185">Reference proteome</keyword>